<feature type="region of interest" description="Disordered" evidence="1">
    <location>
        <begin position="264"/>
        <end position="283"/>
    </location>
</feature>
<accession>A0A9W6Z3C0</accession>
<reference evidence="2" key="1">
    <citation type="submission" date="2023-04" db="EMBL/GenBank/DDBJ databases">
        <title>Ambrosiozyma monospora NBRC 1965.</title>
        <authorList>
            <person name="Ichikawa N."/>
            <person name="Sato H."/>
            <person name="Tonouchi N."/>
        </authorList>
    </citation>
    <scope>NUCLEOTIDE SEQUENCE</scope>
    <source>
        <strain evidence="2">NBRC 1965</strain>
    </source>
</reference>
<evidence type="ECO:0000313" key="2">
    <source>
        <dbReference type="EMBL" id="GMG41201.1"/>
    </source>
</evidence>
<dbReference type="Proteomes" id="UP001165063">
    <property type="component" value="Unassembled WGS sequence"/>
</dbReference>
<gene>
    <name evidence="2" type="ORF">Amon01_000649400</name>
</gene>
<evidence type="ECO:0000313" key="3">
    <source>
        <dbReference type="Proteomes" id="UP001165063"/>
    </source>
</evidence>
<organism evidence="2 3">
    <name type="scientific">Ambrosiozyma monospora</name>
    <name type="common">Yeast</name>
    <name type="synonym">Endomycopsis monosporus</name>
    <dbReference type="NCBI Taxonomy" id="43982"/>
    <lineage>
        <taxon>Eukaryota</taxon>
        <taxon>Fungi</taxon>
        <taxon>Dikarya</taxon>
        <taxon>Ascomycota</taxon>
        <taxon>Saccharomycotina</taxon>
        <taxon>Pichiomycetes</taxon>
        <taxon>Pichiales</taxon>
        <taxon>Pichiaceae</taxon>
        <taxon>Ambrosiozyma</taxon>
    </lineage>
</organism>
<keyword evidence="3" id="KW-1185">Reference proteome</keyword>
<sequence length="377" mass="43769">MATKMRTSSDFKTSQTKMDKYLCQQEHNLVKNHEEKEGSPRLDNLMDFERYWLCLKHYLIEVHDLKTVVDAVESSIYHLDNHDIDVEEKDRACICGNTEHMGSGQNKQNDIEDFDMVDLSKESCYAFNKCGFNERTHKLQSVHEQIVLTQKEEQTLEKLLKETISVNILFNVNASLEKPIFQSHSISVNQKDPKISSKSTTQLVELARQYYRIKQIKLVQLREKLTSLHQLPEISKLPLSPIATTIYTICSLLISLFIPSSKQSFSKNRNRNSSASSISFPSTPTTPWPTNFNFQSHRNHDLHGHRTSNKSIVHNYLIQLTHLRNQIHNLQLTQEIPDSELIKVAYITLHQFELNWQRCVFAEFVVLMDMMKTFAGL</sequence>
<protein>
    <submittedName>
        <fullName evidence="2">Unnamed protein product</fullName>
    </submittedName>
</protein>
<evidence type="ECO:0000256" key="1">
    <source>
        <dbReference type="SAM" id="MobiDB-lite"/>
    </source>
</evidence>
<proteinExistence type="predicted"/>
<name>A0A9W6Z3C0_AMBMO</name>
<dbReference type="AlphaFoldDB" id="A0A9W6Z3C0"/>
<comment type="caution">
    <text evidence="2">The sequence shown here is derived from an EMBL/GenBank/DDBJ whole genome shotgun (WGS) entry which is preliminary data.</text>
</comment>
<dbReference type="EMBL" id="BSXU01004160">
    <property type="protein sequence ID" value="GMG41201.1"/>
    <property type="molecule type" value="Genomic_DNA"/>
</dbReference>